<dbReference type="PROSITE" id="PS51257">
    <property type="entry name" value="PROKAR_LIPOPROTEIN"/>
    <property type="match status" value="1"/>
</dbReference>
<comment type="caution">
    <text evidence="2">The sequence shown here is derived from an EMBL/GenBank/DDBJ whole genome shotgun (WGS) entry which is preliminary data.</text>
</comment>
<keyword evidence="1" id="KW-0812">Transmembrane</keyword>
<organism evidence="2 3">
    <name type="scientific">Ogataea polymorpha</name>
    <dbReference type="NCBI Taxonomy" id="460523"/>
    <lineage>
        <taxon>Eukaryota</taxon>
        <taxon>Fungi</taxon>
        <taxon>Dikarya</taxon>
        <taxon>Ascomycota</taxon>
        <taxon>Saccharomycotina</taxon>
        <taxon>Pichiomycetes</taxon>
        <taxon>Pichiales</taxon>
        <taxon>Pichiaceae</taxon>
        <taxon>Ogataea</taxon>
    </lineage>
</organism>
<proteinExistence type="predicted"/>
<dbReference type="Proteomes" id="UP000788993">
    <property type="component" value="Unassembled WGS sequence"/>
</dbReference>
<protein>
    <submittedName>
        <fullName evidence="2">Uncharacterized protein</fullName>
    </submittedName>
</protein>
<feature type="transmembrane region" description="Helical" evidence="1">
    <location>
        <begin position="12"/>
        <end position="35"/>
    </location>
</feature>
<reference evidence="2" key="1">
    <citation type="journal article" date="2021" name="Open Biol.">
        <title>Shared evolutionary footprints suggest mitochondrial oxidative damage underlies multiple complex I losses in fungi.</title>
        <authorList>
            <person name="Schikora-Tamarit M.A."/>
            <person name="Marcet-Houben M."/>
            <person name="Nosek J."/>
            <person name="Gabaldon T."/>
        </authorList>
    </citation>
    <scope>NUCLEOTIDE SEQUENCE</scope>
    <source>
        <strain evidence="2">NCAIM Y.01608</strain>
    </source>
</reference>
<evidence type="ECO:0000256" key="1">
    <source>
        <dbReference type="SAM" id="Phobius"/>
    </source>
</evidence>
<reference evidence="2" key="2">
    <citation type="submission" date="2021-01" db="EMBL/GenBank/DDBJ databases">
        <authorList>
            <person name="Schikora-Tamarit M.A."/>
        </authorList>
    </citation>
    <scope>NUCLEOTIDE SEQUENCE</scope>
    <source>
        <strain evidence="2">NCAIM Y.01608</strain>
    </source>
</reference>
<keyword evidence="1" id="KW-0472">Membrane</keyword>
<dbReference type="EMBL" id="JAEUBD010001178">
    <property type="protein sequence ID" value="KAH3664806.1"/>
    <property type="molecule type" value="Genomic_DNA"/>
</dbReference>
<evidence type="ECO:0000313" key="3">
    <source>
        <dbReference type="Proteomes" id="UP000788993"/>
    </source>
</evidence>
<sequence>MTRDETKDFQYVSGLSSTILGCLNGVISMISNLMVPSTSSVSHSRIGRLIEFDRDRRFGPTLVYADRSRAAARPRIFFSLFSSTDWYVGTMSKKITVSRGSLSTHLKLIGSLAPPWLSSNGKSKSTDGWSKFLALITIDSAVSSSVLWALDNGTRFKSIAGVLSLRSVVPRVIRISDSLGFKYW</sequence>
<evidence type="ECO:0000313" key="2">
    <source>
        <dbReference type="EMBL" id="KAH3664806.1"/>
    </source>
</evidence>
<keyword evidence="3" id="KW-1185">Reference proteome</keyword>
<accession>A0A9P8T4F7</accession>
<name>A0A9P8T4F7_9ASCO</name>
<keyword evidence="1" id="KW-1133">Transmembrane helix</keyword>
<gene>
    <name evidence="2" type="ORF">OGATHE_003621</name>
</gene>
<dbReference type="AlphaFoldDB" id="A0A9P8T4F7"/>